<dbReference type="InterPro" id="IPR023827">
    <property type="entry name" value="Peptidase_S8_Asp-AS"/>
</dbReference>
<organism evidence="6">
    <name type="scientific">marine sediment metagenome</name>
    <dbReference type="NCBI Taxonomy" id="412755"/>
    <lineage>
        <taxon>unclassified sequences</taxon>
        <taxon>metagenomes</taxon>
        <taxon>ecological metagenomes</taxon>
    </lineage>
</organism>
<reference evidence="6" key="1">
    <citation type="journal article" date="2015" name="Nature">
        <title>Complex archaea that bridge the gap between prokaryotes and eukaryotes.</title>
        <authorList>
            <person name="Spang A."/>
            <person name="Saw J.H."/>
            <person name="Jorgensen S.L."/>
            <person name="Zaremba-Niedzwiedzka K."/>
            <person name="Martijn J."/>
            <person name="Lind A.E."/>
            <person name="van Eijk R."/>
            <person name="Schleper C."/>
            <person name="Guy L."/>
            <person name="Ettema T.J."/>
        </authorList>
    </citation>
    <scope>NUCLEOTIDE SEQUENCE</scope>
</reference>
<evidence type="ECO:0000313" key="6">
    <source>
        <dbReference type="EMBL" id="KKK53566.1"/>
    </source>
</evidence>
<feature type="domain" description="Peptidase S8/S53" evidence="4">
    <location>
        <begin position="188"/>
        <end position="306"/>
    </location>
</feature>
<evidence type="ECO:0000259" key="5">
    <source>
        <dbReference type="Pfam" id="PF22148"/>
    </source>
</evidence>
<dbReference type="InterPro" id="IPR054399">
    <property type="entry name" value="Fervidolysin-like_N_prodom"/>
</dbReference>
<dbReference type="InterPro" id="IPR015500">
    <property type="entry name" value="Peptidase_S8_subtilisin-rel"/>
</dbReference>
<dbReference type="Gene3D" id="3.40.50.200">
    <property type="entry name" value="Peptidase S8/S53 domain"/>
    <property type="match status" value="1"/>
</dbReference>
<comment type="caution">
    <text evidence="6">The sequence shown here is derived from an EMBL/GenBank/DDBJ whole genome shotgun (WGS) entry which is preliminary data.</text>
</comment>
<dbReference type="Pfam" id="PF00082">
    <property type="entry name" value="Peptidase_S8"/>
    <property type="match status" value="1"/>
</dbReference>
<keyword evidence="3" id="KW-0720">Serine protease</keyword>
<dbReference type="EMBL" id="LAZR01066438">
    <property type="protein sequence ID" value="KKK53566.1"/>
    <property type="molecule type" value="Genomic_DNA"/>
</dbReference>
<dbReference type="PROSITE" id="PS00137">
    <property type="entry name" value="SUBTILASE_HIS"/>
    <property type="match status" value="1"/>
</dbReference>
<feature type="domain" description="Fervidolysin-like N-terminal prodomain" evidence="5">
    <location>
        <begin position="71"/>
        <end position="146"/>
    </location>
</feature>
<dbReference type="GO" id="GO:0016485">
    <property type="term" value="P:protein processing"/>
    <property type="evidence" value="ECO:0007669"/>
    <property type="project" value="TreeGrafter"/>
</dbReference>
<protein>
    <submittedName>
        <fullName evidence="6">Uncharacterized protein</fullName>
    </submittedName>
</protein>
<dbReference type="InterPro" id="IPR036852">
    <property type="entry name" value="Peptidase_S8/S53_dom_sf"/>
</dbReference>
<dbReference type="GO" id="GO:0005886">
    <property type="term" value="C:plasma membrane"/>
    <property type="evidence" value="ECO:0007669"/>
    <property type="project" value="TreeGrafter"/>
</dbReference>
<dbReference type="InterPro" id="IPR022398">
    <property type="entry name" value="Peptidase_S8_His-AS"/>
</dbReference>
<evidence type="ECO:0000256" key="1">
    <source>
        <dbReference type="ARBA" id="ARBA00022670"/>
    </source>
</evidence>
<keyword evidence="1" id="KW-0645">Protease</keyword>
<dbReference type="InterPro" id="IPR000209">
    <property type="entry name" value="Peptidase_S8/S53_dom"/>
</dbReference>
<proteinExistence type="predicted"/>
<name>A0A0F8Z072_9ZZZZ</name>
<dbReference type="AlphaFoldDB" id="A0A0F8Z072"/>
<evidence type="ECO:0000256" key="2">
    <source>
        <dbReference type="ARBA" id="ARBA00022801"/>
    </source>
</evidence>
<dbReference type="PANTHER" id="PTHR42884">
    <property type="entry name" value="PROPROTEIN CONVERTASE SUBTILISIN/KEXIN-RELATED"/>
    <property type="match status" value="1"/>
</dbReference>
<dbReference type="PRINTS" id="PR00723">
    <property type="entry name" value="SUBTILISIN"/>
</dbReference>
<feature type="non-terminal residue" evidence="6">
    <location>
        <position position="311"/>
    </location>
</feature>
<dbReference type="PANTHER" id="PTHR42884:SF14">
    <property type="entry name" value="NEUROENDOCRINE CONVERTASE 1"/>
    <property type="match status" value="1"/>
</dbReference>
<accession>A0A0F8Z072</accession>
<keyword evidence="2" id="KW-0378">Hydrolase</keyword>
<dbReference type="Pfam" id="PF22148">
    <property type="entry name" value="Fervidolysin_NPro-like"/>
    <property type="match status" value="1"/>
</dbReference>
<dbReference type="SUPFAM" id="SSF52743">
    <property type="entry name" value="Subtilisin-like"/>
    <property type="match status" value="1"/>
</dbReference>
<sequence length="311" mass="32314">MQTCHTVGWRIIGAPLTRREGRAIQHLRSRLLALTVLALVVALLGLAPVSASPEQARVSGAPLNVPALVQAVAAQTGSYVDDEILVKFLPATRAELILEAHRQAGGLVVGEVAALGVQVVNVGPGEAVSRLSVYQRNPNVEYAELNSIYRALDDPFFPTQWGLHNTGQLGGTPDADIDAPEAWAVTTGSGIKIAVLDTGIRKSHEDITAARVVAEANFSSSATADDIYGHGTHVAGIAAAAANGVGVHGVASGALLMNGKVLGDTGSGSYSGIANGITWAADYVGISDEDETKLNLTGYVRVYNNSGELYD</sequence>
<dbReference type="GO" id="GO:0004252">
    <property type="term" value="F:serine-type endopeptidase activity"/>
    <property type="evidence" value="ECO:0007669"/>
    <property type="project" value="InterPro"/>
</dbReference>
<evidence type="ECO:0000259" key="4">
    <source>
        <dbReference type="Pfam" id="PF00082"/>
    </source>
</evidence>
<dbReference type="PROSITE" id="PS51892">
    <property type="entry name" value="SUBTILASE"/>
    <property type="match status" value="1"/>
</dbReference>
<gene>
    <name evidence="6" type="ORF">LCGC14_3093510</name>
</gene>
<dbReference type="PROSITE" id="PS00136">
    <property type="entry name" value="SUBTILASE_ASP"/>
    <property type="match status" value="1"/>
</dbReference>
<evidence type="ECO:0000256" key="3">
    <source>
        <dbReference type="ARBA" id="ARBA00022825"/>
    </source>
</evidence>